<feature type="transmembrane region" description="Helical" evidence="1">
    <location>
        <begin position="96"/>
        <end position="114"/>
    </location>
</feature>
<accession>A0A4Q8QEP0</accession>
<reference evidence="2 3" key="1">
    <citation type="submission" date="2019-02" db="EMBL/GenBank/DDBJ databases">
        <title>Draft genome sequence of Muricauda sp. 176CP4-71.</title>
        <authorList>
            <person name="Park J.-S."/>
        </authorList>
    </citation>
    <scope>NUCLEOTIDE SEQUENCE [LARGE SCALE GENOMIC DNA]</scope>
    <source>
        <strain evidence="2 3">176CP4-71</strain>
    </source>
</reference>
<evidence type="ECO:0000313" key="3">
    <source>
        <dbReference type="Proteomes" id="UP000291981"/>
    </source>
</evidence>
<feature type="transmembrane region" description="Helical" evidence="1">
    <location>
        <begin position="7"/>
        <end position="24"/>
    </location>
</feature>
<keyword evidence="3" id="KW-1185">Reference proteome</keyword>
<organism evidence="2 3">
    <name type="scientific">Flagellimonas allohymeniacidonis</name>
    <dbReference type="NCBI Taxonomy" id="2517819"/>
    <lineage>
        <taxon>Bacteria</taxon>
        <taxon>Pseudomonadati</taxon>
        <taxon>Bacteroidota</taxon>
        <taxon>Flavobacteriia</taxon>
        <taxon>Flavobacteriales</taxon>
        <taxon>Flavobacteriaceae</taxon>
        <taxon>Flagellimonas</taxon>
    </lineage>
</organism>
<evidence type="ECO:0008006" key="4">
    <source>
        <dbReference type="Google" id="ProtNLM"/>
    </source>
</evidence>
<proteinExistence type="predicted"/>
<keyword evidence="1" id="KW-0472">Membrane</keyword>
<keyword evidence="1" id="KW-1133">Transmembrane helix</keyword>
<protein>
    <recommendedName>
        <fullName evidence="4">DoxX family protein</fullName>
    </recommendedName>
</protein>
<feature type="transmembrane region" description="Helical" evidence="1">
    <location>
        <begin position="44"/>
        <end position="62"/>
    </location>
</feature>
<dbReference type="AlphaFoldDB" id="A0A4Q8QEP0"/>
<dbReference type="OrthoDB" id="1178917at2"/>
<dbReference type="EMBL" id="SGIU01000001">
    <property type="protein sequence ID" value="TAI48921.1"/>
    <property type="molecule type" value="Genomic_DNA"/>
</dbReference>
<gene>
    <name evidence="2" type="ORF">EW142_03745</name>
</gene>
<name>A0A4Q8QEP0_9FLAO</name>
<feature type="transmembrane region" description="Helical" evidence="1">
    <location>
        <begin position="123"/>
        <end position="142"/>
    </location>
</feature>
<comment type="caution">
    <text evidence="2">The sequence shown here is derived from an EMBL/GenBank/DDBJ whole genome shotgun (WGS) entry which is preliminary data.</text>
</comment>
<dbReference type="Proteomes" id="UP000291981">
    <property type="component" value="Unassembled WGS sequence"/>
</dbReference>
<sequence length="145" mass="16182">MIARRLIAFVFIAIALILGIIFYSQIEFPVDVRSYFRFSTYDRFGPLAISIELLVAGWYLFTGHSKANFALALFAFTALLDPFFNLTGIFTSMVPLYATLLFVACALVALYIAFSNAFGTGRISFLTAMGSFVLGAAVELFFNYW</sequence>
<evidence type="ECO:0000256" key="1">
    <source>
        <dbReference type="SAM" id="Phobius"/>
    </source>
</evidence>
<evidence type="ECO:0000313" key="2">
    <source>
        <dbReference type="EMBL" id="TAI48921.1"/>
    </source>
</evidence>
<feature type="transmembrane region" description="Helical" evidence="1">
    <location>
        <begin position="69"/>
        <end position="90"/>
    </location>
</feature>
<dbReference type="RefSeq" id="WP_130609839.1">
    <property type="nucleotide sequence ID" value="NZ_SGIU01000001.1"/>
</dbReference>
<keyword evidence="1" id="KW-0812">Transmembrane</keyword>